<dbReference type="PANTHER" id="PTHR10693:SF20">
    <property type="entry name" value="AT27578P"/>
    <property type="match status" value="1"/>
</dbReference>
<feature type="domain" description="RRM" evidence="3">
    <location>
        <begin position="197"/>
        <end position="271"/>
    </location>
</feature>
<proteinExistence type="predicted"/>
<dbReference type="GO" id="GO:0003729">
    <property type="term" value="F:mRNA binding"/>
    <property type="evidence" value="ECO:0007669"/>
    <property type="project" value="TreeGrafter"/>
</dbReference>
<gene>
    <name evidence="4" type="ORF">CTEN210_13720</name>
</gene>
<keyword evidence="5" id="KW-1185">Reference proteome</keyword>
<organism evidence="4 5">
    <name type="scientific">Chaetoceros tenuissimus</name>
    <dbReference type="NCBI Taxonomy" id="426638"/>
    <lineage>
        <taxon>Eukaryota</taxon>
        <taxon>Sar</taxon>
        <taxon>Stramenopiles</taxon>
        <taxon>Ochrophyta</taxon>
        <taxon>Bacillariophyta</taxon>
        <taxon>Coscinodiscophyceae</taxon>
        <taxon>Chaetocerotophycidae</taxon>
        <taxon>Chaetocerotales</taxon>
        <taxon>Chaetocerotaceae</taxon>
        <taxon>Chaetoceros</taxon>
    </lineage>
</organism>
<dbReference type="InterPro" id="IPR012677">
    <property type="entry name" value="Nucleotide-bd_a/b_plait_sf"/>
</dbReference>
<evidence type="ECO:0000256" key="2">
    <source>
        <dbReference type="SAM" id="MobiDB-lite"/>
    </source>
</evidence>
<dbReference type="InterPro" id="IPR035979">
    <property type="entry name" value="RBD_domain_sf"/>
</dbReference>
<dbReference type="AlphaFoldDB" id="A0AAD3HBN6"/>
<feature type="compositionally biased region" description="Polar residues" evidence="2">
    <location>
        <begin position="152"/>
        <end position="169"/>
    </location>
</feature>
<dbReference type="InterPro" id="IPR000504">
    <property type="entry name" value="RRM_dom"/>
</dbReference>
<dbReference type="Proteomes" id="UP001054902">
    <property type="component" value="Unassembled WGS sequence"/>
</dbReference>
<dbReference type="SMART" id="SM00360">
    <property type="entry name" value="RRM"/>
    <property type="match status" value="2"/>
</dbReference>
<keyword evidence="1" id="KW-0694">RNA-binding</keyword>
<dbReference type="Pfam" id="PF00076">
    <property type="entry name" value="RRM_1"/>
    <property type="match status" value="2"/>
</dbReference>
<dbReference type="EMBL" id="BLLK01000057">
    <property type="protein sequence ID" value="GFH57244.1"/>
    <property type="molecule type" value="Genomic_DNA"/>
</dbReference>
<evidence type="ECO:0000256" key="1">
    <source>
        <dbReference type="PROSITE-ProRule" id="PRU00176"/>
    </source>
</evidence>
<dbReference type="SUPFAM" id="SSF54928">
    <property type="entry name" value="RNA-binding domain, RBD"/>
    <property type="match status" value="2"/>
</dbReference>
<protein>
    <recommendedName>
        <fullName evidence="3">RRM domain-containing protein</fullName>
    </recommendedName>
</protein>
<comment type="caution">
    <text evidence="4">The sequence shown here is derived from an EMBL/GenBank/DDBJ whole genome shotgun (WGS) entry which is preliminary data.</text>
</comment>
<evidence type="ECO:0000313" key="4">
    <source>
        <dbReference type="EMBL" id="GFH57244.1"/>
    </source>
</evidence>
<dbReference type="InterPro" id="IPR039539">
    <property type="entry name" value="Ras_GTPase_bind_prot"/>
</dbReference>
<sequence>MESNNDFKQRIGKAMSLLQEVGEQAAVLQSQNPMEPEFETEKVFVNQLVKEINVGATYFKRKLRILKSMVVDHESDDAQICVQSSNLKRRVEDENELKLKHSDTSKGNKRVNLSNATVMEEAQYLSESTMVDHESDDVPIQESSNLKEEVEQSNTSEGNNKRMNLSNATIMEEDQHLSKSTESETKNRPKDESEVRRSVYVTNVPYEATKAELEQEFMKYGLSKVLSLQKNGDIITTANVMFETEEATKRCLQQKEIDFQSRKMRLKPYRSEKASGSKTIYCGDFPFNVKVDEQKVREAFKECGPIQDVKMIPSQSCCHVCFEEDAGADEAVKINGEPLFDSDIMVRVDYTGK</sequence>
<evidence type="ECO:0000313" key="5">
    <source>
        <dbReference type="Proteomes" id="UP001054902"/>
    </source>
</evidence>
<feature type="region of interest" description="Disordered" evidence="2">
    <location>
        <begin position="129"/>
        <end position="196"/>
    </location>
</feature>
<evidence type="ECO:0000259" key="3">
    <source>
        <dbReference type="PROSITE" id="PS50102"/>
    </source>
</evidence>
<dbReference type="Gene3D" id="3.30.70.330">
    <property type="match status" value="2"/>
</dbReference>
<dbReference type="PROSITE" id="PS50102">
    <property type="entry name" value="RRM"/>
    <property type="match status" value="2"/>
</dbReference>
<dbReference type="GO" id="GO:0005829">
    <property type="term" value="C:cytosol"/>
    <property type="evidence" value="ECO:0007669"/>
    <property type="project" value="TreeGrafter"/>
</dbReference>
<reference evidence="4 5" key="1">
    <citation type="journal article" date="2021" name="Sci. Rep.">
        <title>The genome of the diatom Chaetoceros tenuissimus carries an ancient integrated fragment of an extant virus.</title>
        <authorList>
            <person name="Hongo Y."/>
            <person name="Kimura K."/>
            <person name="Takaki Y."/>
            <person name="Yoshida Y."/>
            <person name="Baba S."/>
            <person name="Kobayashi G."/>
            <person name="Nagasaki K."/>
            <person name="Hano T."/>
            <person name="Tomaru Y."/>
        </authorList>
    </citation>
    <scope>NUCLEOTIDE SEQUENCE [LARGE SCALE GENOMIC DNA]</scope>
    <source>
        <strain evidence="4 5">NIES-3715</strain>
    </source>
</reference>
<feature type="domain" description="RRM" evidence="3">
    <location>
        <begin position="278"/>
        <end position="353"/>
    </location>
</feature>
<dbReference type="CDD" id="cd00590">
    <property type="entry name" value="RRM_SF"/>
    <property type="match status" value="2"/>
</dbReference>
<dbReference type="GO" id="GO:1990904">
    <property type="term" value="C:ribonucleoprotein complex"/>
    <property type="evidence" value="ECO:0007669"/>
    <property type="project" value="TreeGrafter"/>
</dbReference>
<accession>A0AAD3HBN6</accession>
<name>A0AAD3HBN6_9STRA</name>
<feature type="compositionally biased region" description="Basic and acidic residues" evidence="2">
    <location>
        <begin position="173"/>
        <end position="196"/>
    </location>
</feature>
<dbReference type="PANTHER" id="PTHR10693">
    <property type="entry name" value="RAS GTPASE-ACTIVATING PROTEIN-BINDING PROTEIN"/>
    <property type="match status" value="1"/>
</dbReference>